<comment type="caution">
    <text evidence="2">The sequence shown here is derived from an EMBL/GenBank/DDBJ whole genome shotgun (WGS) entry which is preliminary data.</text>
</comment>
<dbReference type="Proteomes" id="UP000619295">
    <property type="component" value="Unassembled WGS sequence"/>
</dbReference>
<dbReference type="PROSITE" id="PS51746">
    <property type="entry name" value="PPM_2"/>
    <property type="match status" value="1"/>
</dbReference>
<evidence type="ECO:0000313" key="3">
    <source>
        <dbReference type="Proteomes" id="UP000619295"/>
    </source>
</evidence>
<name>A0A927I287_9HYPH</name>
<dbReference type="CDD" id="cd00143">
    <property type="entry name" value="PP2Cc"/>
    <property type="match status" value="1"/>
</dbReference>
<dbReference type="GO" id="GO:0004722">
    <property type="term" value="F:protein serine/threonine phosphatase activity"/>
    <property type="evidence" value="ECO:0007669"/>
    <property type="project" value="InterPro"/>
</dbReference>
<dbReference type="InterPro" id="IPR001932">
    <property type="entry name" value="PPM-type_phosphatase-like_dom"/>
</dbReference>
<dbReference type="Pfam" id="PF13672">
    <property type="entry name" value="PP2C_2"/>
    <property type="match status" value="1"/>
</dbReference>
<evidence type="ECO:0000313" key="2">
    <source>
        <dbReference type="EMBL" id="MBD3848247.1"/>
    </source>
</evidence>
<protein>
    <submittedName>
        <fullName evidence="2">Serine/threonine-protein phosphatase</fullName>
    </submittedName>
</protein>
<sequence length="269" mass="29057">MNEAPREASDFETGCISHTGKVRKANEDNFILRPEIGLWAVADGMGGHENGALASATVVAALEAVGAAGSAPDLLAMLEDSVLGANETLREEIRKRGATMGATLVVLLVHRRHFACVWSGDSRIYLVRSGQITQISRDHTEVQDMVDRGLLTAEEAKRSPRRHVITHAIGVHETPELDIESGEIADGDTFLLCSDGLTEHVADTEILRAVEAESAQAACDALLALTLERGARDNVTIIIVRYRQGQAERTRWMPNRRMAGSSTPGSNTP</sequence>
<accession>A0A927I287</accession>
<dbReference type="AlphaFoldDB" id="A0A927I287"/>
<dbReference type="RefSeq" id="WP_038358330.1">
    <property type="nucleotide sequence ID" value="NZ_JACXWY010000016.1"/>
</dbReference>
<feature type="domain" description="PPM-type phosphatase" evidence="1">
    <location>
        <begin position="12"/>
        <end position="242"/>
    </location>
</feature>
<dbReference type="SMART" id="SM00332">
    <property type="entry name" value="PP2Cc"/>
    <property type="match status" value="1"/>
</dbReference>
<organism evidence="2 3">
    <name type="scientific">Bosea spartocytisi</name>
    <dbReference type="NCBI Taxonomy" id="2773451"/>
    <lineage>
        <taxon>Bacteria</taxon>
        <taxon>Pseudomonadati</taxon>
        <taxon>Pseudomonadota</taxon>
        <taxon>Alphaproteobacteria</taxon>
        <taxon>Hyphomicrobiales</taxon>
        <taxon>Boseaceae</taxon>
        <taxon>Bosea</taxon>
    </lineage>
</organism>
<keyword evidence="3" id="KW-1185">Reference proteome</keyword>
<dbReference type="Gene3D" id="3.60.40.10">
    <property type="entry name" value="PPM-type phosphatase domain"/>
    <property type="match status" value="1"/>
</dbReference>
<dbReference type="InterPro" id="IPR036457">
    <property type="entry name" value="PPM-type-like_dom_sf"/>
</dbReference>
<dbReference type="SUPFAM" id="SSF81606">
    <property type="entry name" value="PP2C-like"/>
    <property type="match status" value="1"/>
</dbReference>
<reference evidence="2" key="1">
    <citation type="submission" date="2020-09" db="EMBL/GenBank/DDBJ databases">
        <title>Bosea spartocytisi sp. nov. a root nodule endophyte of Spartocytisus supranubius in the high mountain ecosystem fo the Teide National Park (Canary Islands, Spain).</title>
        <authorList>
            <person name="Pulido-Suarez L."/>
            <person name="Peix A."/>
            <person name="Igual J.M."/>
            <person name="Socas-Perez N."/>
            <person name="Velazquez E."/>
            <person name="Flores-Felix J.D."/>
            <person name="Leon-Barrios M."/>
        </authorList>
    </citation>
    <scope>NUCLEOTIDE SEQUENCE</scope>
    <source>
        <strain evidence="2">SSUT16</strain>
    </source>
</reference>
<dbReference type="PANTHER" id="PTHR47992">
    <property type="entry name" value="PROTEIN PHOSPHATASE"/>
    <property type="match status" value="1"/>
</dbReference>
<evidence type="ECO:0000259" key="1">
    <source>
        <dbReference type="PROSITE" id="PS51746"/>
    </source>
</evidence>
<dbReference type="InterPro" id="IPR015655">
    <property type="entry name" value="PP2C"/>
</dbReference>
<dbReference type="SMART" id="SM00331">
    <property type="entry name" value="PP2C_SIG"/>
    <property type="match status" value="1"/>
</dbReference>
<proteinExistence type="predicted"/>
<gene>
    <name evidence="2" type="ORF">IED13_21330</name>
</gene>
<dbReference type="EMBL" id="JACXWY010000016">
    <property type="protein sequence ID" value="MBD3848247.1"/>
    <property type="molecule type" value="Genomic_DNA"/>
</dbReference>